<feature type="region of interest" description="Disordered" evidence="1">
    <location>
        <begin position="1"/>
        <end position="33"/>
    </location>
</feature>
<proteinExistence type="predicted"/>
<accession>A0AAV9U0Q6</accession>
<protein>
    <recommendedName>
        <fullName evidence="4">Seed maturation protein</fullName>
    </recommendedName>
</protein>
<gene>
    <name evidence="2" type="ORF">TWF696_002868</name>
</gene>
<dbReference type="AlphaFoldDB" id="A0AAV9U0Q6"/>
<feature type="region of interest" description="Disordered" evidence="1">
    <location>
        <begin position="45"/>
        <end position="75"/>
    </location>
</feature>
<name>A0AAV9U0Q6_9PEZI</name>
<reference evidence="2 3" key="1">
    <citation type="submission" date="2019-10" db="EMBL/GenBank/DDBJ databases">
        <authorList>
            <person name="Palmer J.M."/>
        </authorList>
    </citation>
    <scope>NUCLEOTIDE SEQUENCE [LARGE SCALE GENOMIC DNA]</scope>
    <source>
        <strain evidence="2 3">TWF696</strain>
    </source>
</reference>
<evidence type="ECO:0000313" key="2">
    <source>
        <dbReference type="EMBL" id="KAK6332847.1"/>
    </source>
</evidence>
<keyword evidence="3" id="KW-1185">Reference proteome</keyword>
<dbReference type="Proteomes" id="UP001375240">
    <property type="component" value="Unassembled WGS sequence"/>
</dbReference>
<feature type="compositionally biased region" description="Polar residues" evidence="1">
    <location>
        <begin position="1"/>
        <end position="16"/>
    </location>
</feature>
<organism evidence="2 3">
    <name type="scientific">Orbilia brochopaga</name>
    <dbReference type="NCBI Taxonomy" id="3140254"/>
    <lineage>
        <taxon>Eukaryota</taxon>
        <taxon>Fungi</taxon>
        <taxon>Dikarya</taxon>
        <taxon>Ascomycota</taxon>
        <taxon>Pezizomycotina</taxon>
        <taxon>Orbiliomycetes</taxon>
        <taxon>Orbiliales</taxon>
        <taxon>Orbiliaceae</taxon>
        <taxon>Orbilia</taxon>
    </lineage>
</organism>
<comment type="caution">
    <text evidence="2">The sequence shown here is derived from an EMBL/GenBank/DDBJ whole genome shotgun (WGS) entry which is preliminary data.</text>
</comment>
<evidence type="ECO:0008006" key="4">
    <source>
        <dbReference type="Google" id="ProtNLM"/>
    </source>
</evidence>
<evidence type="ECO:0000313" key="3">
    <source>
        <dbReference type="Proteomes" id="UP001375240"/>
    </source>
</evidence>
<sequence length="87" mass="9028">MSQYQHTNPTHGTKVTNDPAAADDPKKEYSGTVLKDSLAAESIRAGGSFSKGNPTGISSTTAASATANRGDDTEGFRMVHEADKVDG</sequence>
<evidence type="ECO:0000256" key="1">
    <source>
        <dbReference type="SAM" id="MobiDB-lite"/>
    </source>
</evidence>
<dbReference type="EMBL" id="JAVHNQ010000014">
    <property type="protein sequence ID" value="KAK6332847.1"/>
    <property type="molecule type" value="Genomic_DNA"/>
</dbReference>
<feature type="compositionally biased region" description="Low complexity" evidence="1">
    <location>
        <begin position="58"/>
        <end position="67"/>
    </location>
</feature>